<protein>
    <submittedName>
        <fullName evidence="1">Uncharacterized protein</fullName>
    </submittedName>
</protein>
<evidence type="ECO:0000313" key="1">
    <source>
        <dbReference type="Ensembl" id="ENSSORP00005058311.1"/>
    </source>
</evidence>
<organism evidence="1 2">
    <name type="scientific">Sphaeramia orbicularis</name>
    <name type="common">orbiculate cardinalfish</name>
    <dbReference type="NCBI Taxonomy" id="375764"/>
    <lineage>
        <taxon>Eukaryota</taxon>
        <taxon>Metazoa</taxon>
        <taxon>Chordata</taxon>
        <taxon>Craniata</taxon>
        <taxon>Vertebrata</taxon>
        <taxon>Euteleostomi</taxon>
        <taxon>Actinopterygii</taxon>
        <taxon>Neopterygii</taxon>
        <taxon>Teleostei</taxon>
        <taxon>Neoteleostei</taxon>
        <taxon>Acanthomorphata</taxon>
        <taxon>Gobiaria</taxon>
        <taxon>Kurtiformes</taxon>
        <taxon>Apogonoidei</taxon>
        <taxon>Apogonidae</taxon>
        <taxon>Apogoninae</taxon>
        <taxon>Sphaeramia</taxon>
    </lineage>
</organism>
<dbReference type="AlphaFoldDB" id="A0A673CRP8"/>
<accession>A0A673CRP8</accession>
<dbReference type="Ensembl" id="ENSSORT00005059634.1">
    <property type="protein sequence ID" value="ENSSORP00005058311.1"/>
    <property type="gene ID" value="ENSSORG00005025744.1"/>
</dbReference>
<evidence type="ECO:0000313" key="2">
    <source>
        <dbReference type="Proteomes" id="UP000472271"/>
    </source>
</evidence>
<dbReference type="Proteomes" id="UP000472271">
    <property type="component" value="Chromosome 20"/>
</dbReference>
<keyword evidence="2" id="KW-1185">Reference proteome</keyword>
<sequence>IFTQTQIKAMDPSGKRIMSCMHKPWTATQKRPWNQSRNLSSKYKTSTTMHPNFQMDPLSLRCLRCLNWVIQWP</sequence>
<reference evidence="1" key="1">
    <citation type="submission" date="2019-06" db="EMBL/GenBank/DDBJ databases">
        <authorList>
            <consortium name="Wellcome Sanger Institute Data Sharing"/>
        </authorList>
    </citation>
    <scope>NUCLEOTIDE SEQUENCE [LARGE SCALE GENOMIC DNA]</scope>
</reference>
<name>A0A673CRP8_9TELE</name>
<proteinExistence type="predicted"/>
<reference evidence="1" key="3">
    <citation type="submission" date="2025-09" db="UniProtKB">
        <authorList>
            <consortium name="Ensembl"/>
        </authorList>
    </citation>
    <scope>IDENTIFICATION</scope>
</reference>
<dbReference type="InParanoid" id="A0A673CRP8"/>
<reference evidence="1" key="2">
    <citation type="submission" date="2025-08" db="UniProtKB">
        <authorList>
            <consortium name="Ensembl"/>
        </authorList>
    </citation>
    <scope>IDENTIFICATION</scope>
</reference>